<protein>
    <submittedName>
        <fullName evidence="1">Uncharacterized protein</fullName>
    </submittedName>
</protein>
<organism evidence="1 2">
    <name type="scientific">Naganishia onofrii</name>
    <dbReference type="NCBI Taxonomy" id="1851511"/>
    <lineage>
        <taxon>Eukaryota</taxon>
        <taxon>Fungi</taxon>
        <taxon>Dikarya</taxon>
        <taxon>Basidiomycota</taxon>
        <taxon>Agaricomycotina</taxon>
        <taxon>Tremellomycetes</taxon>
        <taxon>Filobasidiales</taxon>
        <taxon>Filobasidiaceae</taxon>
        <taxon>Naganishia</taxon>
    </lineage>
</organism>
<evidence type="ECO:0000313" key="2">
    <source>
        <dbReference type="Proteomes" id="UP001234202"/>
    </source>
</evidence>
<evidence type="ECO:0000313" key="1">
    <source>
        <dbReference type="EMBL" id="KAJ9120332.1"/>
    </source>
</evidence>
<proteinExistence type="predicted"/>
<gene>
    <name evidence="1" type="ORF">QFC24_005286</name>
</gene>
<dbReference type="Proteomes" id="UP001234202">
    <property type="component" value="Unassembled WGS sequence"/>
</dbReference>
<name>A0ACC2XC62_9TREE</name>
<dbReference type="EMBL" id="JASBWV010000021">
    <property type="protein sequence ID" value="KAJ9120332.1"/>
    <property type="molecule type" value="Genomic_DNA"/>
</dbReference>
<reference evidence="1" key="1">
    <citation type="submission" date="2023-04" db="EMBL/GenBank/DDBJ databases">
        <title>Draft Genome sequencing of Naganishia species isolated from polar environments using Oxford Nanopore Technology.</title>
        <authorList>
            <person name="Leo P."/>
            <person name="Venkateswaran K."/>
        </authorList>
    </citation>
    <scope>NUCLEOTIDE SEQUENCE</scope>
    <source>
        <strain evidence="1">DBVPG 5303</strain>
    </source>
</reference>
<sequence length="527" mass="57204">MSAPAIPSRTALQRAIKMDGSLGNRNTRSGAIINFLSFLKTLSYIVGITLGVGSMFAGVWSKFLLPLLYSTFSARKAVTEQQLFAMKTIVHKLKAIRSNKKIYRHRVPATNDTLRTEVDSLSLTTTANHKVEQDDAASYSSLKGAKLADSLLIEEVPDDNSHSESQLVPHKTETTSEQLSTLSFLTTPDTHQPSRITKLPELLDDLELCMDATSTTRTSLLSTVSAFTSQLNSQAFQFATRSRGVGAYGSSVGLDTLSQNLGKAGAKVGEVSDGSKEEGEQVSVDDIKKEIRGLKGLLLTRYTDSYHRKTPYLTQLAFANLTLICLFDLEVLLRRTTSIPPLTNITEMKFSITALCAMSGLLLAQSTLGAALPCGDDGTSCGRNGDDEFVDDSTAPYKNTGETTYPADGEGLCETCSKEPPAKTSDNDACSDSTLYQIHPKNDTSLCVAVAIDIDNKVDGSKLVHLEPCDWRELARNWNLQTVKGDISDGSLNGPTLLRLEDSIWCLDTTSSTPGNGWLPHVRLLKT</sequence>
<comment type="caution">
    <text evidence="1">The sequence shown here is derived from an EMBL/GenBank/DDBJ whole genome shotgun (WGS) entry which is preliminary data.</text>
</comment>
<keyword evidence="2" id="KW-1185">Reference proteome</keyword>
<accession>A0ACC2XC62</accession>